<evidence type="ECO:0000313" key="2">
    <source>
        <dbReference type="EMBL" id="AWP10255.1"/>
    </source>
</evidence>
<keyword evidence="3" id="KW-1185">Reference proteome</keyword>
<dbReference type="AlphaFoldDB" id="A0A2U9C0W5"/>
<feature type="region of interest" description="Disordered" evidence="1">
    <location>
        <begin position="1"/>
        <end position="40"/>
    </location>
</feature>
<accession>A0A2U9C0W5</accession>
<organism evidence="2 3">
    <name type="scientific">Scophthalmus maximus</name>
    <name type="common">Turbot</name>
    <name type="synonym">Psetta maxima</name>
    <dbReference type="NCBI Taxonomy" id="52904"/>
    <lineage>
        <taxon>Eukaryota</taxon>
        <taxon>Metazoa</taxon>
        <taxon>Chordata</taxon>
        <taxon>Craniata</taxon>
        <taxon>Vertebrata</taxon>
        <taxon>Euteleostomi</taxon>
        <taxon>Actinopterygii</taxon>
        <taxon>Neopterygii</taxon>
        <taxon>Teleostei</taxon>
        <taxon>Neoteleostei</taxon>
        <taxon>Acanthomorphata</taxon>
        <taxon>Carangaria</taxon>
        <taxon>Pleuronectiformes</taxon>
        <taxon>Pleuronectoidei</taxon>
        <taxon>Scophthalmidae</taxon>
        <taxon>Scophthalmus</taxon>
    </lineage>
</organism>
<dbReference type="Proteomes" id="UP000246464">
    <property type="component" value="Chromosome 11"/>
</dbReference>
<dbReference type="EMBL" id="CP026253">
    <property type="protein sequence ID" value="AWP10255.1"/>
    <property type="molecule type" value="Genomic_DNA"/>
</dbReference>
<sequence length="177" mass="19017">MRLSAAPGPQRKRSRGRGGFTGLGGSRRRRSESGLRFTTRRRMSSTRLSWWSYTHLGPVSSFSGLIHAKHGRRDAFPNVDRSSPRLASRDDPCQTPVFDPTAPDALAGLRLAAAFPSRGAEASPPGAGGADRRSGRTRRFGLSGEEARNEAASPPGGEAEDKICDNAAVEGHFIFTL</sequence>
<feature type="compositionally biased region" description="Low complexity" evidence="1">
    <location>
        <begin position="116"/>
        <end position="125"/>
    </location>
</feature>
<evidence type="ECO:0000313" key="3">
    <source>
        <dbReference type="Proteomes" id="UP000246464"/>
    </source>
</evidence>
<reference evidence="2 3" key="1">
    <citation type="submission" date="2017-12" db="EMBL/GenBank/DDBJ databases">
        <title>Integrating genomic resources of turbot (Scophthalmus maximus) in depth evaluation of genetic and physical mapping variation across individuals.</title>
        <authorList>
            <person name="Martinez P."/>
        </authorList>
    </citation>
    <scope>NUCLEOTIDE SEQUENCE [LARGE SCALE GENOMIC DNA]</scope>
</reference>
<proteinExistence type="predicted"/>
<feature type="region of interest" description="Disordered" evidence="1">
    <location>
        <begin position="116"/>
        <end position="164"/>
    </location>
</feature>
<protein>
    <submittedName>
        <fullName evidence="2">Uncharacterized protein</fullName>
    </submittedName>
</protein>
<name>A0A2U9C0W5_SCOMX</name>
<feature type="region of interest" description="Disordered" evidence="1">
    <location>
        <begin position="74"/>
        <end position="102"/>
    </location>
</feature>
<gene>
    <name evidence="2" type="ORF">SMAX5B_016408</name>
</gene>
<evidence type="ECO:0000256" key="1">
    <source>
        <dbReference type="SAM" id="MobiDB-lite"/>
    </source>
</evidence>